<evidence type="ECO:0000259" key="2">
    <source>
        <dbReference type="Pfam" id="PF13458"/>
    </source>
</evidence>
<sequence>MRAAVAVLLAGAVAIGATACGSEVSGTPGGKVPGDSVTVYSSLPLRGPQAAVAASMVNGQKLALADADGRVGDLTVKFVSLDSSTGPGGIASGAAALNARRAVRDPSTIGYIGEAGFEASATSTPLLNAGGIAQVSPLESYAGFTTRTPGTSAGDPERWYPSGVRTFARVVPSASAEAAAQAAWQAAEGCRRTLIVADLRATSRALAAAAQEALTAAAVRTYGPSSAEGLGVALGIQRTPPDCVFVAGVADPIALWRALSSALPRALLFAPSGAAREAFIKALTPAEQALTRITRPVVGPAAQEPAARALEARYRKVFGSDPAPEMLFGYEAMQVILEGIRLAGPNSRSRSAVAAAIHRVKRSESPLGSYAIRRDGDTTLRRMGGWTVRGGELRFARVLYGGP</sequence>
<gene>
    <name evidence="3" type="ORF">UFOPK3423_01303</name>
</gene>
<dbReference type="PANTHER" id="PTHR30483:SF6">
    <property type="entry name" value="PERIPLASMIC BINDING PROTEIN OF ABC TRANSPORTER FOR NATURAL AMINO ACIDS"/>
    <property type="match status" value="1"/>
</dbReference>
<reference evidence="3" key="1">
    <citation type="submission" date="2020-05" db="EMBL/GenBank/DDBJ databases">
        <authorList>
            <person name="Chiriac C."/>
            <person name="Salcher M."/>
            <person name="Ghai R."/>
            <person name="Kavagutti S V."/>
        </authorList>
    </citation>
    <scope>NUCLEOTIDE SEQUENCE</scope>
</reference>
<protein>
    <submittedName>
        <fullName evidence="3">Unannotated protein</fullName>
    </submittedName>
</protein>
<dbReference type="Gene3D" id="3.40.50.2300">
    <property type="match status" value="2"/>
</dbReference>
<dbReference type="InterPro" id="IPR051010">
    <property type="entry name" value="BCAA_transport"/>
</dbReference>
<evidence type="ECO:0000256" key="1">
    <source>
        <dbReference type="ARBA" id="ARBA00022729"/>
    </source>
</evidence>
<dbReference type="SUPFAM" id="SSF53822">
    <property type="entry name" value="Periplasmic binding protein-like I"/>
    <property type="match status" value="1"/>
</dbReference>
<organism evidence="3">
    <name type="scientific">freshwater metagenome</name>
    <dbReference type="NCBI Taxonomy" id="449393"/>
    <lineage>
        <taxon>unclassified sequences</taxon>
        <taxon>metagenomes</taxon>
        <taxon>ecological metagenomes</taxon>
    </lineage>
</organism>
<evidence type="ECO:0000313" key="3">
    <source>
        <dbReference type="EMBL" id="CAB4880475.1"/>
    </source>
</evidence>
<dbReference type="PANTHER" id="PTHR30483">
    <property type="entry name" value="LEUCINE-SPECIFIC-BINDING PROTEIN"/>
    <property type="match status" value="1"/>
</dbReference>
<dbReference type="PROSITE" id="PS51257">
    <property type="entry name" value="PROKAR_LIPOPROTEIN"/>
    <property type="match status" value="1"/>
</dbReference>
<feature type="domain" description="Leucine-binding protein" evidence="2">
    <location>
        <begin position="43"/>
        <end position="383"/>
    </location>
</feature>
<dbReference type="EMBL" id="CAFBLQ010000163">
    <property type="protein sequence ID" value="CAB4880475.1"/>
    <property type="molecule type" value="Genomic_DNA"/>
</dbReference>
<dbReference type="AlphaFoldDB" id="A0A6J7EGT8"/>
<name>A0A6J7EGT8_9ZZZZ</name>
<keyword evidence="1" id="KW-0732">Signal</keyword>
<dbReference type="Pfam" id="PF13458">
    <property type="entry name" value="Peripla_BP_6"/>
    <property type="match status" value="1"/>
</dbReference>
<dbReference type="InterPro" id="IPR028081">
    <property type="entry name" value="Leu-bd"/>
</dbReference>
<accession>A0A6J7EGT8</accession>
<proteinExistence type="predicted"/>
<dbReference type="InterPro" id="IPR028082">
    <property type="entry name" value="Peripla_BP_I"/>
</dbReference>